<dbReference type="EnsemblMetazoa" id="AATE007512-RA">
    <property type="protein sequence ID" value="AATE007512-PA.1"/>
    <property type="gene ID" value="AATE007512"/>
</dbReference>
<sequence>MGQENINFEKLNGRSNFSTWEKKMLSFLRTRDLYKCVQPAPNTEKDEDKLSRAVGWIFLACEDHVTHHFGKDDSPLQIWELLRKTYAESGQGLHLQAVMTLSHTYRAECDTNDEYIGRMMEAWRRCTEVGIVFQDNIVALFMVGNLGPDYESFRQSLIGSGQKITVERVKSGLLELTPMERQNQSTAFYSEKKPIGTSGPKKNLVNGIAEWDI</sequence>
<evidence type="ECO:0008006" key="2">
    <source>
        <dbReference type="Google" id="ProtNLM"/>
    </source>
</evidence>
<dbReference type="Pfam" id="PF14223">
    <property type="entry name" value="Retrotran_gag_2"/>
    <property type="match status" value="1"/>
</dbReference>
<dbReference type="AlphaFoldDB" id="A0A182IXQ6"/>
<protein>
    <recommendedName>
        <fullName evidence="2">DUF4219 domain-containing protein</fullName>
    </recommendedName>
</protein>
<reference evidence="1" key="1">
    <citation type="submission" date="2022-08" db="UniProtKB">
        <authorList>
            <consortium name="EnsemblMetazoa"/>
        </authorList>
    </citation>
    <scope>IDENTIFICATION</scope>
    <source>
        <strain evidence="1">EBRO</strain>
    </source>
</reference>
<evidence type="ECO:0000313" key="1">
    <source>
        <dbReference type="EnsemblMetazoa" id="AATE007512-PA.1"/>
    </source>
</evidence>
<proteinExistence type="predicted"/>
<dbReference type="STRING" id="41427.A0A182IXQ6"/>
<organism evidence="1">
    <name type="scientific">Anopheles atroparvus</name>
    <name type="common">European mosquito</name>
    <dbReference type="NCBI Taxonomy" id="41427"/>
    <lineage>
        <taxon>Eukaryota</taxon>
        <taxon>Metazoa</taxon>
        <taxon>Ecdysozoa</taxon>
        <taxon>Arthropoda</taxon>
        <taxon>Hexapoda</taxon>
        <taxon>Insecta</taxon>
        <taxon>Pterygota</taxon>
        <taxon>Neoptera</taxon>
        <taxon>Endopterygota</taxon>
        <taxon>Diptera</taxon>
        <taxon>Nematocera</taxon>
        <taxon>Culicoidea</taxon>
        <taxon>Culicidae</taxon>
        <taxon>Anophelinae</taxon>
        <taxon>Anopheles</taxon>
    </lineage>
</organism>
<dbReference type="VEuPathDB" id="VectorBase:AATE007512"/>
<name>A0A182IXQ6_ANOAO</name>
<accession>A0A182IXQ6</accession>